<dbReference type="EMBL" id="CP102480">
    <property type="protein sequence ID" value="UUX48108.1"/>
    <property type="molecule type" value="Genomic_DNA"/>
</dbReference>
<protein>
    <submittedName>
        <fullName evidence="1">TIGR04372 family glycosyltransferase</fullName>
    </submittedName>
</protein>
<sequence length="383" mass="42429">MNDQSKARAKKGGIVRFNPRPVRIFASLTSRNLGDLVGQHIAAASIKHLFNTASLLAEATVATAIQRTILGYNQHIDCHLELPRGHRVPMAAFDVHSGALTVNSEEWNRLGGRFTNVFLAGYNVGVEIIPSLPYKARFAYPESKIDQSSQILKDRGLDPDRWFTVIHWREPGYLDRPDEILRDVKDVSSFHDTIRHIIAKQGGQVVRIGHHGSSQLPNDLGNVIDLSDIPDSFDLQCFAISRARYFIGSCTGPNVLGSAFGTPSLITNQLGADAVWNPDDICLTQTLRTGDGQLLTGEQFFRAGFLHHGLLKNKILKSGKGFELFQNTAEEIIRCADLMYEKTEGCSGWRIPDPVGTLPAKRPNYMPQPLQPAFNTSLFADNQ</sequence>
<keyword evidence="2" id="KW-1185">Reference proteome</keyword>
<dbReference type="KEGG" id="naci:NUH88_11840"/>
<name>A0A9J7AP39_9PROT</name>
<accession>A0A9J7AP39</accession>
<reference evidence="1" key="1">
    <citation type="submission" date="2022-08" db="EMBL/GenBank/DDBJ databases">
        <title>Nisaea acidiphila sp. nov., isolated from a marine algal debris and emended description of the genus Nisaea Urios et al. 2008.</title>
        <authorList>
            <person name="Kwon K."/>
        </authorList>
    </citation>
    <scope>NUCLEOTIDE SEQUENCE</scope>
    <source>
        <strain evidence="1">MEBiC11861</strain>
    </source>
</reference>
<dbReference type="InterPro" id="IPR030808">
    <property type="entry name" value="Glycosyl_04372"/>
</dbReference>
<gene>
    <name evidence="1" type="ORF">NUH88_11840</name>
</gene>
<evidence type="ECO:0000313" key="2">
    <source>
        <dbReference type="Proteomes" id="UP001060336"/>
    </source>
</evidence>
<organism evidence="1 2">
    <name type="scientific">Nisaea acidiphila</name>
    <dbReference type="NCBI Taxonomy" id="1862145"/>
    <lineage>
        <taxon>Bacteria</taxon>
        <taxon>Pseudomonadati</taxon>
        <taxon>Pseudomonadota</taxon>
        <taxon>Alphaproteobacteria</taxon>
        <taxon>Rhodospirillales</taxon>
        <taxon>Thalassobaculaceae</taxon>
        <taxon>Nisaea</taxon>
    </lineage>
</organism>
<dbReference type="RefSeq" id="WP_257766616.1">
    <property type="nucleotide sequence ID" value="NZ_CP102480.1"/>
</dbReference>
<dbReference type="NCBIfam" id="TIGR04372">
    <property type="entry name" value="glycosyl_04372"/>
    <property type="match status" value="1"/>
</dbReference>
<dbReference type="Proteomes" id="UP001060336">
    <property type="component" value="Chromosome"/>
</dbReference>
<dbReference type="AlphaFoldDB" id="A0A9J7AP39"/>
<evidence type="ECO:0000313" key="1">
    <source>
        <dbReference type="EMBL" id="UUX48108.1"/>
    </source>
</evidence>
<proteinExistence type="predicted"/>